<dbReference type="RefSeq" id="WP_166322781.1">
    <property type="nucleotide sequence ID" value="NZ_CP049916.1"/>
</dbReference>
<evidence type="ECO:0000313" key="3">
    <source>
        <dbReference type="Proteomes" id="UP000501939"/>
    </source>
</evidence>
<keyword evidence="1" id="KW-1133">Transmembrane helix</keyword>
<gene>
    <name evidence="2" type="ORF">G8D99_03820</name>
</gene>
<organism evidence="2 3">
    <name type="scientific">Acinetobacter lanii</name>
    <dbReference type="NCBI Taxonomy" id="2715163"/>
    <lineage>
        <taxon>Bacteria</taxon>
        <taxon>Pseudomonadati</taxon>
        <taxon>Pseudomonadota</taxon>
        <taxon>Gammaproteobacteria</taxon>
        <taxon>Moraxellales</taxon>
        <taxon>Moraxellaceae</taxon>
        <taxon>Acinetobacter</taxon>
    </lineage>
</organism>
<evidence type="ECO:0000313" key="2">
    <source>
        <dbReference type="EMBL" id="QIO08232.1"/>
    </source>
</evidence>
<keyword evidence="3" id="KW-1185">Reference proteome</keyword>
<name>A0A6G8S1Z6_9GAMM</name>
<dbReference type="AlphaFoldDB" id="A0A6G8S1Z6"/>
<evidence type="ECO:0000256" key="1">
    <source>
        <dbReference type="SAM" id="Phobius"/>
    </source>
</evidence>
<dbReference type="Proteomes" id="UP000501939">
    <property type="component" value="Chromosome"/>
</dbReference>
<keyword evidence="1" id="KW-0472">Membrane</keyword>
<proteinExistence type="predicted"/>
<dbReference type="EMBL" id="CP049916">
    <property type="protein sequence ID" value="QIO08232.1"/>
    <property type="molecule type" value="Genomic_DNA"/>
</dbReference>
<accession>A0A6G8S1Z6</accession>
<sequence>MSVVLGSLCIMALLFFILMCFMFKLLFKVLKWVIILFVIGAIVSGILYLTGHEPIGFYKVFYTRFIH</sequence>
<reference evidence="2 3" key="1">
    <citation type="submission" date="2020-03" db="EMBL/GenBank/DDBJ databases">
        <authorList>
            <person name="Zhu W."/>
        </authorList>
    </citation>
    <scope>NUCLEOTIDE SEQUENCE [LARGE SCALE GENOMIC DNA]</scope>
    <source>
        <strain evidence="2 3">185</strain>
    </source>
</reference>
<feature type="transmembrane region" description="Helical" evidence="1">
    <location>
        <begin position="7"/>
        <end position="26"/>
    </location>
</feature>
<protein>
    <submittedName>
        <fullName evidence="2">Uncharacterized protein</fullName>
    </submittedName>
</protein>
<feature type="transmembrane region" description="Helical" evidence="1">
    <location>
        <begin position="32"/>
        <end position="49"/>
    </location>
</feature>
<keyword evidence="1" id="KW-0812">Transmembrane</keyword>
<dbReference type="KEGG" id="alj:G8D99_03820"/>